<dbReference type="InterPro" id="IPR043128">
    <property type="entry name" value="Rev_trsase/Diguanyl_cyclase"/>
</dbReference>
<protein>
    <submittedName>
        <fullName evidence="2">Uncharacterized protein K02A2.6-like</fullName>
    </submittedName>
</protein>
<dbReference type="CDD" id="cd01647">
    <property type="entry name" value="RT_LTR"/>
    <property type="match status" value="1"/>
</dbReference>
<dbReference type="InterPro" id="IPR043502">
    <property type="entry name" value="DNA/RNA_pol_sf"/>
</dbReference>
<evidence type="ECO:0000313" key="1">
    <source>
        <dbReference type="Proteomes" id="UP000694865"/>
    </source>
</evidence>
<dbReference type="PANTHER" id="PTHR37984">
    <property type="entry name" value="PROTEIN CBG26694"/>
    <property type="match status" value="1"/>
</dbReference>
<dbReference type="RefSeq" id="XP_006818689.1">
    <property type="nucleotide sequence ID" value="XM_006818626.1"/>
</dbReference>
<dbReference type="SUPFAM" id="SSF56672">
    <property type="entry name" value="DNA/RNA polymerases"/>
    <property type="match status" value="1"/>
</dbReference>
<dbReference type="PANTHER" id="PTHR37984:SF8">
    <property type="entry name" value="CCHC-TYPE DOMAIN-CONTAINING PROTEIN"/>
    <property type="match status" value="1"/>
</dbReference>
<gene>
    <name evidence="2" type="primary">LOC102802309</name>
</gene>
<dbReference type="GeneID" id="102802309"/>
<dbReference type="Gene3D" id="3.30.70.270">
    <property type="match status" value="1"/>
</dbReference>
<proteinExistence type="predicted"/>
<evidence type="ECO:0000313" key="2">
    <source>
        <dbReference type="RefSeq" id="XP_006818689.1"/>
    </source>
</evidence>
<reference evidence="2" key="1">
    <citation type="submission" date="2025-08" db="UniProtKB">
        <authorList>
            <consortium name="RefSeq"/>
        </authorList>
    </citation>
    <scope>IDENTIFICATION</scope>
    <source>
        <tissue evidence="2">Testes</tissue>
    </source>
</reference>
<dbReference type="InterPro" id="IPR050951">
    <property type="entry name" value="Retrovirus_Pol_polyprotein"/>
</dbReference>
<dbReference type="Proteomes" id="UP000694865">
    <property type="component" value="Unplaced"/>
</dbReference>
<name>A0ABM0MF98_SACKO</name>
<keyword evidence="1" id="KW-1185">Reference proteome</keyword>
<organism evidence="1 2">
    <name type="scientific">Saccoglossus kowalevskii</name>
    <name type="common">Acorn worm</name>
    <dbReference type="NCBI Taxonomy" id="10224"/>
    <lineage>
        <taxon>Eukaryota</taxon>
        <taxon>Metazoa</taxon>
        <taxon>Hemichordata</taxon>
        <taxon>Enteropneusta</taxon>
        <taxon>Harrimaniidae</taxon>
        <taxon>Saccoglossus</taxon>
    </lineage>
</organism>
<accession>A0ABM0MF98</accession>
<dbReference type="Gene3D" id="3.10.10.10">
    <property type="entry name" value="HIV Type 1 Reverse Transcriptase, subunit A, domain 1"/>
    <property type="match status" value="1"/>
</dbReference>
<sequence>MPWLSILVMVVKPGKMRICTDPCVLNRALKRSHYLLPTIEDVLPDCKVFSVLNAKNWFWHVELNIESSYLTNLNTPFGSFCWLYMPFRISTAPKEYQCRLDQAIEGLPGIKSLVDDISIYGEGAPFEEATADHDQKS</sequence>